<comment type="caution">
    <text evidence="1">The sequence shown here is derived from an EMBL/GenBank/DDBJ whole genome shotgun (WGS) entry which is preliminary data.</text>
</comment>
<name>A0ABR7UBR3_9BRAD</name>
<dbReference type="RefSeq" id="WP_188103878.1">
    <property type="nucleotide sequence ID" value="NZ_JAANIH010000035.1"/>
</dbReference>
<reference evidence="1 2" key="1">
    <citation type="journal article" date="2020" name="Arch. Microbiol.">
        <title>Bradyrhizobium campsiandrae sp. nov., a nitrogen-fixing bacterial strain isolated from a native leguminous tree from the Amazon adapted to flooded conditions.</title>
        <authorList>
            <person name="Cabral Michel D."/>
            <person name="Martins da Costa E."/>
            <person name="Azarias Guimaraes A."/>
            <person name="Soares de Carvalho T."/>
            <person name="Santos de Castro Caputo P."/>
            <person name="Willems A."/>
            <person name="de Souza Moreira F.M."/>
        </authorList>
    </citation>
    <scope>NUCLEOTIDE SEQUENCE [LARGE SCALE GENOMIC DNA]</scope>
    <source>
        <strain evidence="2">INPA 384B</strain>
    </source>
</reference>
<evidence type="ECO:0000313" key="1">
    <source>
        <dbReference type="EMBL" id="MBC9981021.1"/>
    </source>
</evidence>
<dbReference type="Proteomes" id="UP000639516">
    <property type="component" value="Unassembled WGS sequence"/>
</dbReference>
<proteinExistence type="predicted"/>
<evidence type="ECO:0000313" key="2">
    <source>
        <dbReference type="Proteomes" id="UP000639516"/>
    </source>
</evidence>
<protein>
    <submittedName>
        <fullName evidence="1">Uncharacterized protein</fullName>
    </submittedName>
</protein>
<gene>
    <name evidence="1" type="ORF">HA482_22725</name>
</gene>
<accession>A0ABR7UBR3</accession>
<organism evidence="1 2">
    <name type="scientific">Bradyrhizobium campsiandrae</name>
    <dbReference type="NCBI Taxonomy" id="1729892"/>
    <lineage>
        <taxon>Bacteria</taxon>
        <taxon>Pseudomonadati</taxon>
        <taxon>Pseudomonadota</taxon>
        <taxon>Alphaproteobacteria</taxon>
        <taxon>Hyphomicrobiales</taxon>
        <taxon>Nitrobacteraceae</taxon>
        <taxon>Bradyrhizobium</taxon>
    </lineage>
</organism>
<sequence length="111" mass="11829">MSAFGALTELDGSSQIVGILEQSASLSIGNVETASGRGKTLQPSKFRSSRFGASTFPEANADNQNADRCDCRKFPDYQMLVAIPFEDLSGREVLEIGLGWISVSAPRRGGS</sequence>
<keyword evidence="2" id="KW-1185">Reference proteome</keyword>
<dbReference type="EMBL" id="JAATTO010000032">
    <property type="protein sequence ID" value="MBC9981021.1"/>
    <property type="molecule type" value="Genomic_DNA"/>
</dbReference>